<name>A0A1H4RIM3_9BRAD</name>
<feature type="domain" description="Ice-binding protein C-terminal" evidence="3">
    <location>
        <begin position="206"/>
        <end position="229"/>
    </location>
</feature>
<keyword evidence="1" id="KW-1133">Transmembrane helix</keyword>
<proteinExistence type="predicted"/>
<dbReference type="NCBIfam" id="TIGR02595">
    <property type="entry name" value="PEP_CTERM"/>
    <property type="match status" value="1"/>
</dbReference>
<feature type="transmembrane region" description="Helical" evidence="1">
    <location>
        <begin position="210"/>
        <end position="227"/>
    </location>
</feature>
<dbReference type="InterPro" id="IPR013424">
    <property type="entry name" value="Ice-binding_C"/>
</dbReference>
<organism evidence="4 5">
    <name type="scientific">Bradyrhizobium lablabi</name>
    <dbReference type="NCBI Taxonomy" id="722472"/>
    <lineage>
        <taxon>Bacteria</taxon>
        <taxon>Pseudomonadati</taxon>
        <taxon>Pseudomonadota</taxon>
        <taxon>Alphaproteobacteria</taxon>
        <taxon>Hyphomicrobiales</taxon>
        <taxon>Nitrobacteraceae</taxon>
        <taxon>Bradyrhizobium</taxon>
    </lineage>
</organism>
<evidence type="ECO:0000259" key="3">
    <source>
        <dbReference type="Pfam" id="PF07589"/>
    </source>
</evidence>
<sequence length="238" mass="24658">MRNKLIGSAVAFFSMCAMAHASTMTIDYYSVPNNGLNGDFGICCSSPPATLPNIAVGDALGPNGLPVSVGGPNPVQTVNPVTHEIMWWTNFTGSATATLPYFDPTVYAPNGGGSDNSLLFQTAILSGTVHGTGGPASLTVTGDDDVLVYLDGKYVGGIPGVHGSETTTVSLGSFSGDEALKVFFADRARVDAVLGLSIDGATVTGVPEPSTWAMMILGFFGVGFMAYRRKNQHAVRLA</sequence>
<reference evidence="4 5" key="1">
    <citation type="submission" date="2016-10" db="EMBL/GenBank/DDBJ databases">
        <authorList>
            <person name="de Groot N.N."/>
        </authorList>
    </citation>
    <scope>NUCLEOTIDE SEQUENCE [LARGE SCALE GENOMIC DNA]</scope>
    <source>
        <strain evidence="4 5">GAS522</strain>
    </source>
</reference>
<keyword evidence="1" id="KW-0812">Transmembrane</keyword>
<dbReference type="AlphaFoldDB" id="A0A1H4RIM3"/>
<gene>
    <name evidence="4" type="ORF">SAMN05444171_1125</name>
</gene>
<evidence type="ECO:0000256" key="2">
    <source>
        <dbReference type="SAM" id="SignalP"/>
    </source>
</evidence>
<feature type="chain" id="PRO_5010183646" evidence="2">
    <location>
        <begin position="20"/>
        <end position="238"/>
    </location>
</feature>
<keyword evidence="2" id="KW-0732">Signal</keyword>
<feature type="signal peptide" evidence="2">
    <location>
        <begin position="1"/>
        <end position="19"/>
    </location>
</feature>
<dbReference type="EMBL" id="FNTI01000001">
    <property type="protein sequence ID" value="SEC31648.1"/>
    <property type="molecule type" value="Genomic_DNA"/>
</dbReference>
<dbReference type="NCBIfam" id="NF035944">
    <property type="entry name" value="PEPxxWA-CTERM"/>
    <property type="match status" value="1"/>
</dbReference>
<evidence type="ECO:0000313" key="5">
    <source>
        <dbReference type="Proteomes" id="UP000183208"/>
    </source>
</evidence>
<evidence type="ECO:0000313" key="4">
    <source>
        <dbReference type="EMBL" id="SEC31648.1"/>
    </source>
</evidence>
<keyword evidence="1" id="KW-0472">Membrane</keyword>
<dbReference type="Pfam" id="PF07589">
    <property type="entry name" value="PEP-CTERM"/>
    <property type="match status" value="1"/>
</dbReference>
<protein>
    <submittedName>
        <fullName evidence="4">PEP-CTERM protein-sorting domain-containing protein</fullName>
    </submittedName>
</protein>
<evidence type="ECO:0000256" key="1">
    <source>
        <dbReference type="SAM" id="Phobius"/>
    </source>
</evidence>
<accession>A0A1H4RIM3</accession>
<dbReference type="Proteomes" id="UP000183208">
    <property type="component" value="Unassembled WGS sequence"/>
</dbReference>